<dbReference type="GO" id="GO:0007229">
    <property type="term" value="P:integrin-mediated signaling pathway"/>
    <property type="evidence" value="ECO:0007669"/>
    <property type="project" value="UniProtKB-KW"/>
</dbReference>
<dbReference type="GO" id="GO:0008305">
    <property type="term" value="C:integrin complex"/>
    <property type="evidence" value="ECO:0007669"/>
    <property type="project" value="TreeGrafter"/>
</dbReference>
<dbReference type="Gene3D" id="2.60.40.1510">
    <property type="entry name" value="ntegrin, alpha v. Chain A, domain 3"/>
    <property type="match status" value="1"/>
</dbReference>
<evidence type="ECO:0000256" key="3">
    <source>
        <dbReference type="ARBA" id="ARBA00022536"/>
    </source>
</evidence>
<evidence type="ECO:0000259" key="14">
    <source>
        <dbReference type="SMART" id="SM00187"/>
    </source>
</evidence>
<reference evidence="15" key="1">
    <citation type="submission" date="2021-06" db="EMBL/GenBank/DDBJ databases">
        <title>Parelaphostrongylus tenuis whole genome reference sequence.</title>
        <authorList>
            <person name="Garwood T.J."/>
            <person name="Larsen P.A."/>
            <person name="Fountain-Jones N.M."/>
            <person name="Garbe J.R."/>
            <person name="Macchietto M.G."/>
            <person name="Kania S.A."/>
            <person name="Gerhold R.W."/>
            <person name="Richards J.E."/>
            <person name="Wolf T.M."/>
        </authorList>
    </citation>
    <scope>NUCLEOTIDE SEQUENCE</scope>
    <source>
        <strain evidence="15">MNPRO001-30</strain>
        <tissue evidence="15">Meninges</tissue>
    </source>
</reference>
<dbReference type="GO" id="GO:0005178">
    <property type="term" value="F:integrin binding"/>
    <property type="evidence" value="ECO:0007669"/>
    <property type="project" value="TreeGrafter"/>
</dbReference>
<dbReference type="InterPro" id="IPR015812">
    <property type="entry name" value="Integrin_bsu"/>
</dbReference>
<name>A0AAD5N1K3_PARTN</name>
<organism evidence="15 16">
    <name type="scientific">Parelaphostrongylus tenuis</name>
    <name type="common">Meningeal worm</name>
    <dbReference type="NCBI Taxonomy" id="148309"/>
    <lineage>
        <taxon>Eukaryota</taxon>
        <taxon>Metazoa</taxon>
        <taxon>Ecdysozoa</taxon>
        <taxon>Nematoda</taxon>
        <taxon>Chromadorea</taxon>
        <taxon>Rhabditida</taxon>
        <taxon>Rhabditina</taxon>
        <taxon>Rhabditomorpha</taxon>
        <taxon>Strongyloidea</taxon>
        <taxon>Metastrongylidae</taxon>
        <taxon>Parelaphostrongylus</taxon>
    </lineage>
</organism>
<evidence type="ECO:0000256" key="13">
    <source>
        <dbReference type="SAM" id="SignalP"/>
    </source>
</evidence>
<dbReference type="Pfam" id="PF07974">
    <property type="entry name" value="EGF_2"/>
    <property type="match status" value="1"/>
</dbReference>
<evidence type="ECO:0000256" key="12">
    <source>
        <dbReference type="SAM" id="MobiDB-lite"/>
    </source>
</evidence>
<dbReference type="InterPro" id="IPR032695">
    <property type="entry name" value="Integrin_dom_sf"/>
</dbReference>
<dbReference type="Pfam" id="PF23105">
    <property type="entry name" value="EGF_integrin"/>
    <property type="match status" value="1"/>
</dbReference>
<evidence type="ECO:0000256" key="7">
    <source>
        <dbReference type="ARBA" id="ARBA00022989"/>
    </source>
</evidence>
<dbReference type="SMART" id="SM00187">
    <property type="entry name" value="INB"/>
    <property type="match status" value="1"/>
</dbReference>
<evidence type="ECO:0000256" key="11">
    <source>
        <dbReference type="ARBA" id="ARBA00023180"/>
    </source>
</evidence>
<accession>A0AAD5N1K3</accession>
<evidence type="ECO:0000256" key="9">
    <source>
        <dbReference type="ARBA" id="ARBA00023136"/>
    </source>
</evidence>
<keyword evidence="6" id="KW-0677">Repeat</keyword>
<evidence type="ECO:0000256" key="1">
    <source>
        <dbReference type="ARBA" id="ARBA00004479"/>
    </source>
</evidence>
<dbReference type="PROSITE" id="PS00243">
    <property type="entry name" value="I_EGF_1"/>
    <property type="match status" value="2"/>
</dbReference>
<keyword evidence="8" id="KW-0401">Integrin</keyword>
<evidence type="ECO:0000313" key="15">
    <source>
        <dbReference type="EMBL" id="KAJ1357844.1"/>
    </source>
</evidence>
<feature type="compositionally biased region" description="Basic and acidic residues" evidence="12">
    <location>
        <begin position="417"/>
        <end position="426"/>
    </location>
</feature>
<dbReference type="GO" id="GO:0016477">
    <property type="term" value="P:cell migration"/>
    <property type="evidence" value="ECO:0007669"/>
    <property type="project" value="TreeGrafter"/>
</dbReference>
<feature type="region of interest" description="Disordered" evidence="12">
    <location>
        <begin position="386"/>
        <end position="452"/>
    </location>
</feature>
<dbReference type="GO" id="GO:0007160">
    <property type="term" value="P:cell-matrix adhesion"/>
    <property type="evidence" value="ECO:0007669"/>
    <property type="project" value="TreeGrafter"/>
</dbReference>
<proteinExistence type="inferred from homology"/>
<evidence type="ECO:0000256" key="5">
    <source>
        <dbReference type="ARBA" id="ARBA00022729"/>
    </source>
</evidence>
<dbReference type="InterPro" id="IPR013111">
    <property type="entry name" value="EGF_extracell"/>
</dbReference>
<keyword evidence="5 13" id="KW-0732">Signal</keyword>
<keyword evidence="9" id="KW-0472">Membrane</keyword>
<dbReference type="GO" id="GO:0033627">
    <property type="term" value="P:cell adhesion mediated by integrin"/>
    <property type="evidence" value="ECO:0007669"/>
    <property type="project" value="TreeGrafter"/>
</dbReference>
<evidence type="ECO:0000256" key="4">
    <source>
        <dbReference type="ARBA" id="ARBA00022692"/>
    </source>
</evidence>
<dbReference type="InterPro" id="IPR040622">
    <property type="entry name" value="EGF_integrin_1"/>
</dbReference>
<dbReference type="PRINTS" id="PR01186">
    <property type="entry name" value="INTEGRINB"/>
</dbReference>
<comment type="similarity">
    <text evidence="2">Belongs to the integrin beta chain family.</text>
</comment>
<evidence type="ECO:0000256" key="10">
    <source>
        <dbReference type="ARBA" id="ARBA00023157"/>
    </source>
</evidence>
<keyword evidence="16" id="KW-1185">Reference proteome</keyword>
<evidence type="ECO:0000256" key="6">
    <source>
        <dbReference type="ARBA" id="ARBA00022737"/>
    </source>
</evidence>
<dbReference type="PANTHER" id="PTHR10082:SF60">
    <property type="entry name" value="INTEGRIN BETA-PS"/>
    <property type="match status" value="1"/>
</dbReference>
<dbReference type="Pfam" id="PF18372">
    <property type="entry name" value="I-EGF_1"/>
    <property type="match status" value="1"/>
</dbReference>
<keyword evidence="4" id="KW-0812">Transmembrane</keyword>
<keyword evidence="11" id="KW-0325">Glycoprotein</keyword>
<keyword evidence="10" id="KW-1015">Disulfide bond</keyword>
<dbReference type="Gene3D" id="3.30.1680.10">
    <property type="entry name" value="ligand-binding face of the semaphorins, domain 2"/>
    <property type="match status" value="1"/>
</dbReference>
<feature type="compositionally biased region" description="Polar residues" evidence="12">
    <location>
        <begin position="429"/>
        <end position="439"/>
    </location>
</feature>
<protein>
    <recommendedName>
        <fullName evidence="14">Integrin beta subunit VWA domain-containing protein</fullName>
    </recommendedName>
</protein>
<dbReference type="PROSITE" id="PS52047">
    <property type="entry name" value="I_EGF_2"/>
    <property type="match status" value="1"/>
</dbReference>
<dbReference type="GO" id="GO:0098609">
    <property type="term" value="P:cell-cell adhesion"/>
    <property type="evidence" value="ECO:0007669"/>
    <property type="project" value="TreeGrafter"/>
</dbReference>
<feature type="domain" description="Integrin beta subunit VWA" evidence="14">
    <location>
        <begin position="32"/>
        <end position="215"/>
    </location>
</feature>
<feature type="signal peptide" evidence="13">
    <location>
        <begin position="1"/>
        <end position="17"/>
    </location>
</feature>
<feature type="chain" id="PRO_5042279025" description="Integrin beta subunit VWA domain-containing protein" evidence="13">
    <location>
        <begin position="18"/>
        <end position="471"/>
    </location>
</feature>
<dbReference type="SUPFAM" id="SSF103575">
    <property type="entry name" value="Plexin repeat"/>
    <property type="match status" value="1"/>
</dbReference>
<dbReference type="FunFam" id="2.10.25.10:FF:000036">
    <property type="entry name" value="Integrin beta"/>
    <property type="match status" value="1"/>
</dbReference>
<dbReference type="GO" id="GO:0009986">
    <property type="term" value="C:cell surface"/>
    <property type="evidence" value="ECO:0007669"/>
    <property type="project" value="TreeGrafter"/>
</dbReference>
<feature type="compositionally biased region" description="Acidic residues" evidence="12">
    <location>
        <begin position="395"/>
        <end position="416"/>
    </location>
</feature>
<dbReference type="SUPFAM" id="SSF69179">
    <property type="entry name" value="Integrin domains"/>
    <property type="match status" value="1"/>
</dbReference>
<gene>
    <name evidence="15" type="ORF">KIN20_016102</name>
</gene>
<evidence type="ECO:0000256" key="2">
    <source>
        <dbReference type="ARBA" id="ARBA00007449"/>
    </source>
</evidence>
<dbReference type="InterPro" id="IPR057073">
    <property type="entry name" value="EGF_integrin_2"/>
</dbReference>
<evidence type="ECO:0000256" key="8">
    <source>
        <dbReference type="ARBA" id="ARBA00023037"/>
    </source>
</evidence>
<evidence type="ECO:0000313" key="16">
    <source>
        <dbReference type="Proteomes" id="UP001196413"/>
    </source>
</evidence>
<dbReference type="AlphaFoldDB" id="A0AAD5N1K3"/>
<dbReference type="InterPro" id="IPR002369">
    <property type="entry name" value="Integrin_bsu_VWA"/>
</dbReference>
<comment type="caution">
    <text evidence="15">The sequence shown here is derived from an EMBL/GenBank/DDBJ whole genome shotgun (WGS) entry which is preliminary data.</text>
</comment>
<comment type="subcellular location">
    <subcellularLocation>
        <location evidence="1">Membrane</location>
        <topology evidence="1">Single-pass type I membrane protein</topology>
    </subcellularLocation>
</comment>
<dbReference type="Gene3D" id="2.10.25.10">
    <property type="entry name" value="Laminin"/>
    <property type="match status" value="3"/>
</dbReference>
<sequence>MLLLLLFLPALHKLGICDDSSALCGSMEAQASCSQCIKQHPDCAWCRDPHTTEQKRCQIRSAFTSETCNPSYLYSPATEIRIGPHNMPLGSPGSGKSIVQIEPQQVVLRMKPGDSLSVPYKYLHRKPPPGYDVRDFMVQTSEYKKLGVNMEFFVECNGREMETKHCPEIKEGQKLNFKIKITLLECRDGADAAISVGVHGYTTVSALYITPLCGCECEKPSQQEKNSPLCHQHGNLICGQCVCEATRGGDKCECPLATYGVKNAVELEDKCRETPGAPICSGQGLCRCGQCQCNMQTVSGRFCQCDNSSCPVGANGKQCSGNGVCECKSCRCEEGWEYEDCSCTTSRDACMEDGVECSGNGHCKCGKCVCDEGFNGAFCGSADETVTASTPEKEETPEEEPSETSETEEKNEDMVDADPKVDDEKTSPAPETTDATENDYSPEPGTPEEATSASCIIVVSSFATVVALMLV</sequence>
<dbReference type="Proteomes" id="UP001196413">
    <property type="component" value="Unassembled WGS sequence"/>
</dbReference>
<dbReference type="GO" id="GO:0005925">
    <property type="term" value="C:focal adhesion"/>
    <property type="evidence" value="ECO:0007669"/>
    <property type="project" value="TreeGrafter"/>
</dbReference>
<dbReference type="InterPro" id="IPR057243">
    <property type="entry name" value="Integrin_I-EGF_CS"/>
</dbReference>
<dbReference type="PANTHER" id="PTHR10082">
    <property type="entry name" value="INTEGRIN BETA SUBUNIT"/>
    <property type="match status" value="1"/>
</dbReference>
<keyword evidence="3" id="KW-0245">EGF-like domain</keyword>
<dbReference type="EMBL" id="JAHQIW010003251">
    <property type="protein sequence ID" value="KAJ1357844.1"/>
    <property type="molecule type" value="Genomic_DNA"/>
</dbReference>
<keyword evidence="7" id="KW-1133">Transmembrane helix</keyword>